<feature type="transmembrane region" description="Helical" evidence="1">
    <location>
        <begin position="146"/>
        <end position="167"/>
    </location>
</feature>
<evidence type="ECO:0000313" key="2">
    <source>
        <dbReference type="EMBL" id="KAF2668849.1"/>
    </source>
</evidence>
<dbReference type="Proteomes" id="UP000799302">
    <property type="component" value="Unassembled WGS sequence"/>
</dbReference>
<organism evidence="2 3">
    <name type="scientific">Microthyrium microscopicum</name>
    <dbReference type="NCBI Taxonomy" id="703497"/>
    <lineage>
        <taxon>Eukaryota</taxon>
        <taxon>Fungi</taxon>
        <taxon>Dikarya</taxon>
        <taxon>Ascomycota</taxon>
        <taxon>Pezizomycotina</taxon>
        <taxon>Dothideomycetes</taxon>
        <taxon>Dothideomycetes incertae sedis</taxon>
        <taxon>Microthyriales</taxon>
        <taxon>Microthyriaceae</taxon>
        <taxon>Microthyrium</taxon>
    </lineage>
</organism>
<sequence length="234" mass="25751">MERPRTDSQTLQHNVIWSSHMARRIAFMILLPFAGLAYTLGSPGRSVHFMVPTVFTGIIGFLSTLAMAECVGLIMETFDTSDLQPGVNTKHRLTSMATIVRRRRTNYSSFPRVCAGFFTAQAIGFLLAAGATGVGGAMTRDWGAQISTGVTAGVLLGLTIALTLVLWRFMQVQVIPDTVFGEGNEGFGKMVRAQTDWVPVVLGNPSGKLRKMNVLEQGKWSRWTEIRKLNRLDN</sequence>
<keyword evidence="1" id="KW-0812">Transmembrane</keyword>
<dbReference type="OrthoDB" id="10250282at2759"/>
<keyword evidence="3" id="KW-1185">Reference proteome</keyword>
<gene>
    <name evidence="2" type="ORF">BT63DRAFT_287023</name>
</gene>
<feature type="transmembrane region" description="Helical" evidence="1">
    <location>
        <begin position="21"/>
        <end position="41"/>
    </location>
</feature>
<protein>
    <submittedName>
        <fullName evidence="2">Uncharacterized protein</fullName>
    </submittedName>
</protein>
<evidence type="ECO:0000256" key="1">
    <source>
        <dbReference type="SAM" id="Phobius"/>
    </source>
</evidence>
<keyword evidence="1" id="KW-0472">Membrane</keyword>
<dbReference type="AlphaFoldDB" id="A0A6A6U9B9"/>
<keyword evidence="1" id="KW-1133">Transmembrane helix</keyword>
<proteinExistence type="predicted"/>
<evidence type="ECO:0000313" key="3">
    <source>
        <dbReference type="Proteomes" id="UP000799302"/>
    </source>
</evidence>
<accession>A0A6A6U9B9</accession>
<feature type="transmembrane region" description="Helical" evidence="1">
    <location>
        <begin position="110"/>
        <end position="134"/>
    </location>
</feature>
<reference evidence="2" key="1">
    <citation type="journal article" date="2020" name="Stud. Mycol.">
        <title>101 Dothideomycetes genomes: a test case for predicting lifestyles and emergence of pathogens.</title>
        <authorList>
            <person name="Haridas S."/>
            <person name="Albert R."/>
            <person name="Binder M."/>
            <person name="Bloem J."/>
            <person name="Labutti K."/>
            <person name="Salamov A."/>
            <person name="Andreopoulos B."/>
            <person name="Baker S."/>
            <person name="Barry K."/>
            <person name="Bills G."/>
            <person name="Bluhm B."/>
            <person name="Cannon C."/>
            <person name="Castanera R."/>
            <person name="Culley D."/>
            <person name="Daum C."/>
            <person name="Ezra D."/>
            <person name="Gonzalez J."/>
            <person name="Henrissat B."/>
            <person name="Kuo A."/>
            <person name="Liang C."/>
            <person name="Lipzen A."/>
            <person name="Lutzoni F."/>
            <person name="Magnuson J."/>
            <person name="Mondo S."/>
            <person name="Nolan M."/>
            <person name="Ohm R."/>
            <person name="Pangilinan J."/>
            <person name="Park H.-J."/>
            <person name="Ramirez L."/>
            <person name="Alfaro M."/>
            <person name="Sun H."/>
            <person name="Tritt A."/>
            <person name="Yoshinaga Y."/>
            <person name="Zwiers L.-H."/>
            <person name="Turgeon B."/>
            <person name="Goodwin S."/>
            <person name="Spatafora J."/>
            <person name="Crous P."/>
            <person name="Grigoriev I."/>
        </authorList>
    </citation>
    <scope>NUCLEOTIDE SEQUENCE</scope>
    <source>
        <strain evidence="2">CBS 115976</strain>
    </source>
</reference>
<feature type="transmembrane region" description="Helical" evidence="1">
    <location>
        <begin position="47"/>
        <end position="68"/>
    </location>
</feature>
<dbReference type="EMBL" id="MU004236">
    <property type="protein sequence ID" value="KAF2668849.1"/>
    <property type="molecule type" value="Genomic_DNA"/>
</dbReference>
<name>A0A6A6U9B9_9PEZI</name>